<protein>
    <submittedName>
        <fullName evidence="3">Integrase</fullName>
    </submittedName>
</protein>
<dbReference type="AlphaFoldDB" id="A0A106DR59"/>
<dbReference type="Gene3D" id="1.10.287.1490">
    <property type="match status" value="1"/>
</dbReference>
<feature type="coiled-coil region" evidence="1">
    <location>
        <begin position="171"/>
        <end position="276"/>
    </location>
</feature>
<keyword evidence="1" id="KW-0175">Coiled coil</keyword>
<dbReference type="InterPro" id="IPR021104">
    <property type="entry name" value="KfrA_DNA-bd_N"/>
</dbReference>
<accession>A0A106DR59</accession>
<dbReference type="RefSeq" id="WP_060108112.1">
    <property type="nucleotide sequence ID" value="NZ_LPEQ01000113.1"/>
</dbReference>
<dbReference type="Pfam" id="PF11740">
    <property type="entry name" value="KfrA_N"/>
    <property type="match status" value="1"/>
</dbReference>
<reference evidence="3 4" key="1">
    <citation type="submission" date="2015-11" db="EMBL/GenBank/DDBJ databases">
        <title>Expanding the genomic diversity of Burkholderia species for the development of highly accurate diagnostics.</title>
        <authorList>
            <person name="Sahl J."/>
            <person name="Keim P."/>
            <person name="Wagner D."/>
        </authorList>
    </citation>
    <scope>NUCLEOTIDE SEQUENCE [LARGE SCALE GENOMIC DNA]</scope>
    <source>
        <strain evidence="3 4">MSMB1301WGS</strain>
    </source>
</reference>
<evidence type="ECO:0000259" key="2">
    <source>
        <dbReference type="Pfam" id="PF11740"/>
    </source>
</evidence>
<keyword evidence="4" id="KW-1185">Reference proteome</keyword>
<dbReference type="EMBL" id="LPEQ01000113">
    <property type="protein sequence ID" value="KVV40789.1"/>
    <property type="molecule type" value="Genomic_DNA"/>
</dbReference>
<name>A0A106DR59_9BURK</name>
<feature type="domain" description="KfrA N-terminal DNA-binding" evidence="2">
    <location>
        <begin position="8"/>
        <end position="122"/>
    </location>
</feature>
<gene>
    <name evidence="3" type="ORF">WT27_12720</name>
</gene>
<evidence type="ECO:0000313" key="4">
    <source>
        <dbReference type="Proteomes" id="UP000062317"/>
    </source>
</evidence>
<organism evidence="3 4">
    <name type="scientific">Burkholderia territorii</name>
    <dbReference type="NCBI Taxonomy" id="1503055"/>
    <lineage>
        <taxon>Bacteria</taxon>
        <taxon>Pseudomonadati</taxon>
        <taxon>Pseudomonadota</taxon>
        <taxon>Betaproteobacteria</taxon>
        <taxon>Burkholderiales</taxon>
        <taxon>Burkholderiaceae</taxon>
        <taxon>Burkholderia</taxon>
        <taxon>Burkholderia cepacia complex</taxon>
    </lineage>
</organism>
<evidence type="ECO:0000256" key="1">
    <source>
        <dbReference type="SAM" id="Coils"/>
    </source>
</evidence>
<evidence type="ECO:0000313" key="3">
    <source>
        <dbReference type="EMBL" id="KVV40789.1"/>
    </source>
</evidence>
<proteinExistence type="predicted"/>
<comment type="caution">
    <text evidence="3">The sequence shown here is derived from an EMBL/GenBank/DDBJ whole genome shotgun (WGS) entry which is preliminary data.</text>
</comment>
<sequence length="337" mass="37725">MARPGISRQEVKRARDALIARGQHASIDAVRVALGNTGSRSTIHRYLQELEEEDGLGSARLARAESLSAPIQAVVGQLAAQLQAEAQKIVDEKEAAAAIERQQAATERGQLVAELDRLRAQLAETNAALSHEQAVHAETRDAAQQRALECERLGQQLRDQIERVAEQEGFRQSLEEKLVHARDALEHFRTAAREQREQELRRHEHQIAQLEAERLELRQAGIIHQNEITRLNKDNGRLVSEALAATKQLREMQARADQQQAALMQLNVDCGRLEAESVALRQRHSAQTEELAEVRKALGAATTERTELAARLQAQQLLIDEYRNRLAQDHGDAKDEN</sequence>
<dbReference type="Proteomes" id="UP000062317">
    <property type="component" value="Unassembled WGS sequence"/>
</dbReference>
<feature type="coiled-coil region" evidence="1">
    <location>
        <begin position="79"/>
        <end position="135"/>
    </location>
</feature>